<reference evidence="1 2" key="1">
    <citation type="journal article" date="2016" name="Nat. Commun.">
        <title>Thousands of microbial genomes shed light on interconnected biogeochemical processes in an aquifer system.</title>
        <authorList>
            <person name="Anantharaman K."/>
            <person name="Brown C.T."/>
            <person name="Hug L.A."/>
            <person name="Sharon I."/>
            <person name="Castelle C.J."/>
            <person name="Probst A.J."/>
            <person name="Thomas B.C."/>
            <person name="Singh A."/>
            <person name="Wilkins M.J."/>
            <person name="Karaoz U."/>
            <person name="Brodie E.L."/>
            <person name="Williams K.H."/>
            <person name="Hubbard S.S."/>
            <person name="Banfield J.F."/>
        </authorList>
    </citation>
    <scope>NUCLEOTIDE SEQUENCE [LARGE SCALE GENOMIC DNA]</scope>
</reference>
<dbReference type="STRING" id="1797197.A2Y75_01675"/>
<protein>
    <submittedName>
        <fullName evidence="1">Uncharacterized protein</fullName>
    </submittedName>
</protein>
<evidence type="ECO:0000313" key="1">
    <source>
        <dbReference type="EMBL" id="OFW58445.1"/>
    </source>
</evidence>
<organism evidence="1 2">
    <name type="scientific">Candidatus Solincola sediminis</name>
    <dbReference type="NCBI Taxonomy" id="1797199"/>
    <lineage>
        <taxon>Bacteria</taxon>
        <taxon>Bacillati</taxon>
        <taxon>Actinomycetota</taxon>
        <taxon>Candidatus Geothermincolia</taxon>
        <taxon>Candidatus Geothermincolales</taxon>
        <taxon>Candidatus Geothermincolaceae</taxon>
        <taxon>Candidatus Solincola</taxon>
    </lineage>
</organism>
<sequence>MKTPHMPNMRNPISVQGGVLTTPWAKFLGEILIHVNAEMATGRVVGFELVASDLIDSTKFVTSGSTTGLGVGDYLGWAYCNGNNGTTDRVAEFAAFTTLVPLMRI</sequence>
<gene>
    <name evidence="1" type="ORF">A2Y75_01675</name>
</gene>
<evidence type="ECO:0000313" key="2">
    <source>
        <dbReference type="Proteomes" id="UP000177876"/>
    </source>
</evidence>
<dbReference type="EMBL" id="MELK01000023">
    <property type="protein sequence ID" value="OFW58445.1"/>
    <property type="molecule type" value="Genomic_DNA"/>
</dbReference>
<proteinExistence type="predicted"/>
<name>A0A1F2WNL9_9ACTN</name>
<dbReference type="AlphaFoldDB" id="A0A1F2WNL9"/>
<comment type="caution">
    <text evidence="1">The sequence shown here is derived from an EMBL/GenBank/DDBJ whole genome shotgun (WGS) entry which is preliminary data.</text>
</comment>
<accession>A0A1F2WNL9</accession>
<dbReference type="Proteomes" id="UP000177876">
    <property type="component" value="Unassembled WGS sequence"/>
</dbReference>